<dbReference type="EMBL" id="LAZR01002127">
    <property type="protein sequence ID" value="KKN34107.1"/>
    <property type="molecule type" value="Genomic_DNA"/>
</dbReference>
<sequence>MWSVETLDKRVDRELTKLPRDLFARFLWIADLLIEQGPEAVGMPHVRSLSGAGSLWEIRMSGKDGIARAIYVKASGQRLVVVHAFQKKTQKTPKTALETARKRAKEVT</sequence>
<gene>
    <name evidence="1" type="ORF">LCGC14_0796870</name>
</gene>
<dbReference type="AlphaFoldDB" id="A0A0F9QAM1"/>
<name>A0A0F9QAM1_9ZZZZ</name>
<comment type="caution">
    <text evidence="1">The sequence shown here is derived from an EMBL/GenBank/DDBJ whole genome shotgun (WGS) entry which is preliminary data.</text>
</comment>
<reference evidence="1" key="1">
    <citation type="journal article" date="2015" name="Nature">
        <title>Complex archaea that bridge the gap between prokaryotes and eukaryotes.</title>
        <authorList>
            <person name="Spang A."/>
            <person name="Saw J.H."/>
            <person name="Jorgensen S.L."/>
            <person name="Zaremba-Niedzwiedzka K."/>
            <person name="Martijn J."/>
            <person name="Lind A.E."/>
            <person name="van Eijk R."/>
            <person name="Schleper C."/>
            <person name="Guy L."/>
            <person name="Ettema T.J."/>
        </authorList>
    </citation>
    <scope>NUCLEOTIDE SEQUENCE</scope>
</reference>
<organism evidence="1">
    <name type="scientific">marine sediment metagenome</name>
    <dbReference type="NCBI Taxonomy" id="412755"/>
    <lineage>
        <taxon>unclassified sequences</taxon>
        <taxon>metagenomes</taxon>
        <taxon>ecological metagenomes</taxon>
    </lineage>
</organism>
<evidence type="ECO:0000313" key="1">
    <source>
        <dbReference type="EMBL" id="KKN34107.1"/>
    </source>
</evidence>
<dbReference type="Pfam" id="PF05973">
    <property type="entry name" value="Gp49"/>
    <property type="match status" value="1"/>
</dbReference>
<protein>
    <recommendedName>
        <fullName evidence="2">Type II toxin-antitoxin system RelE/ParE family toxin</fullName>
    </recommendedName>
</protein>
<dbReference type="InterPro" id="IPR009241">
    <property type="entry name" value="HigB-like"/>
</dbReference>
<evidence type="ECO:0008006" key="2">
    <source>
        <dbReference type="Google" id="ProtNLM"/>
    </source>
</evidence>
<accession>A0A0F9QAM1</accession>
<proteinExistence type="predicted"/>